<protein>
    <recommendedName>
        <fullName evidence="1">DUF2007 domain-containing protein</fullName>
    </recommendedName>
</protein>
<dbReference type="AlphaFoldDB" id="A0AA37WEP4"/>
<gene>
    <name evidence="2" type="ORF">GCM10007940_09350</name>
</gene>
<dbReference type="InterPro" id="IPR011322">
    <property type="entry name" value="N-reg_PII-like_a/b"/>
</dbReference>
<reference evidence="2" key="2">
    <citation type="submission" date="2023-01" db="EMBL/GenBank/DDBJ databases">
        <title>Draft genome sequence of Portibacter lacus strain NBRC 108769.</title>
        <authorList>
            <person name="Sun Q."/>
            <person name="Mori K."/>
        </authorList>
    </citation>
    <scope>NUCLEOTIDE SEQUENCE</scope>
    <source>
        <strain evidence="2">NBRC 108769</strain>
    </source>
</reference>
<reference evidence="2" key="1">
    <citation type="journal article" date="2014" name="Int. J. Syst. Evol. Microbiol.">
        <title>Complete genome sequence of Corynebacterium casei LMG S-19264T (=DSM 44701T), isolated from a smear-ripened cheese.</title>
        <authorList>
            <consortium name="US DOE Joint Genome Institute (JGI-PGF)"/>
            <person name="Walter F."/>
            <person name="Albersmeier A."/>
            <person name="Kalinowski J."/>
            <person name="Ruckert C."/>
        </authorList>
    </citation>
    <scope>NUCLEOTIDE SEQUENCE</scope>
    <source>
        <strain evidence="2">NBRC 108769</strain>
    </source>
</reference>
<evidence type="ECO:0000313" key="2">
    <source>
        <dbReference type="EMBL" id="GLR16320.1"/>
    </source>
</evidence>
<comment type="caution">
    <text evidence="2">The sequence shown here is derived from an EMBL/GenBank/DDBJ whole genome shotgun (WGS) entry which is preliminary data.</text>
</comment>
<evidence type="ECO:0000313" key="3">
    <source>
        <dbReference type="Proteomes" id="UP001156666"/>
    </source>
</evidence>
<dbReference type="Gene3D" id="3.30.70.790">
    <property type="entry name" value="UreE, C-terminal domain"/>
    <property type="match status" value="1"/>
</dbReference>
<name>A0AA37WEP4_9BACT</name>
<evidence type="ECO:0000259" key="1">
    <source>
        <dbReference type="Pfam" id="PF09413"/>
    </source>
</evidence>
<feature type="domain" description="DUF2007" evidence="1">
    <location>
        <begin position="3"/>
        <end position="66"/>
    </location>
</feature>
<dbReference type="SUPFAM" id="SSF54913">
    <property type="entry name" value="GlnB-like"/>
    <property type="match status" value="1"/>
</dbReference>
<dbReference type="Proteomes" id="UP001156666">
    <property type="component" value="Unassembled WGS sequence"/>
</dbReference>
<proteinExistence type="predicted"/>
<dbReference type="EMBL" id="BSOH01000005">
    <property type="protein sequence ID" value="GLR16320.1"/>
    <property type="molecule type" value="Genomic_DNA"/>
</dbReference>
<dbReference type="InterPro" id="IPR018551">
    <property type="entry name" value="DUF2007"/>
</dbReference>
<organism evidence="2 3">
    <name type="scientific">Portibacter lacus</name>
    <dbReference type="NCBI Taxonomy" id="1099794"/>
    <lineage>
        <taxon>Bacteria</taxon>
        <taxon>Pseudomonadati</taxon>
        <taxon>Bacteroidota</taxon>
        <taxon>Saprospiria</taxon>
        <taxon>Saprospirales</taxon>
        <taxon>Haliscomenobacteraceae</taxon>
        <taxon>Portibacter</taxon>
    </lineage>
</organism>
<keyword evidence="3" id="KW-1185">Reference proteome</keyword>
<sequence length="68" mass="7713">MEMETIFISVSELKVMTAMHLLKEAGITAHHINKMDSAHANIFGEIQIIVHKEDEDKARVILQEAEII</sequence>
<accession>A0AA37WEP4</accession>
<dbReference type="Pfam" id="PF09413">
    <property type="entry name" value="DUF2007"/>
    <property type="match status" value="1"/>
</dbReference>